<dbReference type="PROSITE" id="PS51178">
    <property type="entry name" value="PASTA"/>
    <property type="match status" value="1"/>
</dbReference>
<dbReference type="GO" id="GO:0008658">
    <property type="term" value="F:penicillin binding"/>
    <property type="evidence" value="ECO:0007669"/>
    <property type="project" value="InterPro"/>
</dbReference>
<reference evidence="6" key="2">
    <citation type="submission" date="2013-09" db="EMBL/GenBank/DDBJ databases">
        <title>Draft genome sequence of Alistipes putredinis (DSM 17216).</title>
        <authorList>
            <person name="Sudarsanam P."/>
            <person name="Ley R."/>
            <person name="Guruge J."/>
            <person name="Turnbaugh P.J."/>
            <person name="Mahowald M."/>
            <person name="Liep D."/>
            <person name="Gordon J."/>
        </authorList>
    </citation>
    <scope>NUCLEOTIDE SEQUENCE</scope>
    <source>
        <strain evidence="6">DSM 17216</strain>
    </source>
</reference>
<dbReference type="InterPro" id="IPR036138">
    <property type="entry name" value="PBP_dimer_sf"/>
</dbReference>
<dbReference type="Pfam" id="PF00905">
    <property type="entry name" value="Transpeptidase"/>
    <property type="match status" value="1"/>
</dbReference>
<keyword evidence="4" id="KW-1133">Transmembrane helix</keyword>
<dbReference type="AlphaFoldDB" id="B0MVI3"/>
<comment type="subcellular location">
    <subcellularLocation>
        <location evidence="1">Membrane</location>
    </subcellularLocation>
</comment>
<dbReference type="SUPFAM" id="SSF56601">
    <property type="entry name" value="beta-lactamase/transpeptidase-like"/>
    <property type="match status" value="1"/>
</dbReference>
<dbReference type="Proteomes" id="UP000005819">
    <property type="component" value="Unassembled WGS sequence"/>
</dbReference>
<keyword evidence="7" id="KW-1185">Reference proteome</keyword>
<dbReference type="Pfam" id="PF03717">
    <property type="entry name" value="PBP_dimer"/>
    <property type="match status" value="1"/>
</dbReference>
<dbReference type="Pfam" id="PF03793">
    <property type="entry name" value="PASTA"/>
    <property type="match status" value="1"/>
</dbReference>
<dbReference type="GO" id="GO:0004180">
    <property type="term" value="F:carboxypeptidase activity"/>
    <property type="evidence" value="ECO:0007669"/>
    <property type="project" value="UniProtKB-KW"/>
</dbReference>
<dbReference type="eggNOG" id="COG0768">
    <property type="taxonomic scope" value="Bacteria"/>
</dbReference>
<reference evidence="6" key="1">
    <citation type="submission" date="2007-10" db="EMBL/GenBank/DDBJ databases">
        <authorList>
            <person name="Fulton L."/>
            <person name="Clifton S."/>
            <person name="Fulton B."/>
            <person name="Xu J."/>
            <person name="Minx P."/>
            <person name="Pepin K.H."/>
            <person name="Johnson M."/>
            <person name="Thiruvilangam P."/>
            <person name="Bhonagiri V."/>
            <person name="Nash W.E."/>
            <person name="Mardis E.R."/>
            <person name="Wilson R.K."/>
        </authorList>
    </citation>
    <scope>NUCLEOTIDE SEQUENCE [LARGE SCALE GENOMIC DNA]</scope>
    <source>
        <strain evidence="6">DSM 17216</strain>
    </source>
</reference>
<dbReference type="InterPro" id="IPR050515">
    <property type="entry name" value="Beta-lactam/transpept"/>
</dbReference>
<evidence type="ECO:0000256" key="4">
    <source>
        <dbReference type="SAM" id="Phobius"/>
    </source>
</evidence>
<dbReference type="PANTHER" id="PTHR30627:SF1">
    <property type="entry name" value="PEPTIDOGLYCAN D,D-TRANSPEPTIDASE FTSI"/>
    <property type="match status" value="1"/>
</dbReference>
<accession>B0MVI3</accession>
<dbReference type="GO" id="GO:0071555">
    <property type="term" value="P:cell wall organization"/>
    <property type="evidence" value="ECO:0007669"/>
    <property type="project" value="TreeGrafter"/>
</dbReference>
<protein>
    <submittedName>
        <fullName evidence="6">Penicillin-binding protein, transpeptidase domain protein</fullName>
    </submittedName>
</protein>
<organism evidence="6 7">
    <name type="scientific">Alistipes putredinis DSM 17216</name>
    <dbReference type="NCBI Taxonomy" id="445970"/>
    <lineage>
        <taxon>Bacteria</taxon>
        <taxon>Pseudomonadati</taxon>
        <taxon>Bacteroidota</taxon>
        <taxon>Bacteroidia</taxon>
        <taxon>Bacteroidales</taxon>
        <taxon>Rikenellaceae</taxon>
        <taxon>Alistipes</taxon>
    </lineage>
</organism>
<dbReference type="HOGENOM" id="CLU_009289_6_4_10"/>
<dbReference type="eggNOG" id="COG2815">
    <property type="taxonomic scope" value="Bacteria"/>
</dbReference>
<dbReference type="SMART" id="SM00740">
    <property type="entry name" value="PASTA"/>
    <property type="match status" value="1"/>
</dbReference>
<dbReference type="Gene3D" id="3.90.1310.10">
    <property type="entry name" value="Penicillin-binding protein 2a (Domain 2)"/>
    <property type="match status" value="1"/>
</dbReference>
<keyword evidence="4" id="KW-0812">Transmembrane</keyword>
<feature type="transmembrane region" description="Helical" evidence="4">
    <location>
        <begin position="21"/>
        <end position="39"/>
    </location>
</feature>
<evidence type="ECO:0000256" key="1">
    <source>
        <dbReference type="ARBA" id="ARBA00004370"/>
    </source>
</evidence>
<keyword evidence="2" id="KW-0378">Hydrolase</keyword>
<dbReference type="PANTHER" id="PTHR30627">
    <property type="entry name" value="PEPTIDOGLYCAN D,D-TRANSPEPTIDASE"/>
    <property type="match status" value="1"/>
</dbReference>
<dbReference type="Gene3D" id="3.30.10.20">
    <property type="match status" value="1"/>
</dbReference>
<name>B0MVI3_9BACT</name>
<feature type="domain" description="PASTA" evidence="5">
    <location>
        <begin position="695"/>
        <end position="753"/>
    </location>
</feature>
<dbReference type="Gene3D" id="3.40.710.10">
    <property type="entry name" value="DD-peptidase/beta-lactamase superfamily"/>
    <property type="match status" value="1"/>
</dbReference>
<evidence type="ECO:0000313" key="6">
    <source>
        <dbReference type="EMBL" id="EDS04068.1"/>
    </source>
</evidence>
<sequence length="753" mass="85622">MSKMKPEKSRIKSDILLRVRLLYILFILAGLLIFARLVWVQLFSSEVAYNAERLAGRIFTEQIIPAQRGNILTRDGDPLATSIFRYRVEFDFGSPGLDSVRTFHEQSDSLSKLLAAYFGDRSAAEYRRMFRTQHAKHYQVKYRKDTLVPRSEGRIARWIDRILDREFVPKKLYDTLRDHTPVQIFPRDIDYTEWETLRKYPLLNWNMGMVYNLRESDERIYPQGELGRRTIGLTGDRGNYGIEAVYREELAGRDGRATRQRIARGFYGRVVDGDNIDPIDGLDVVTTLDLDVQDVANRYLREQLEAQNAIWGTTIVMEVRTGEILALVNLGRTPGGGYAERENYAIGRNTEPGSTFKLASMLLLLDDADMPLDQTYDTGNGRVVKVGGIRVQDSHAGFNDMDFRTAVAQSSNVYFAKAIWERYADNKERYSDFMKKLHLDQTVGLEAFGEKKPLFQDWKEVPDPNSMLVRRSFGYRIKLSPIQVITLYNAIANDGKMISPILVRELRRDGDVVKHFKTQTLVDKVCSERTLREVRKLLESVGTEGTGAGFFRDTTLYTVAAKTGTAQYADDKIGYRDGYYIGSMVAYFPAHNPRYTVLTTIHTKRQAGKSYYGGPLSGPVVKKVVTYLYNREHDWDLSPENSGEKHYPRRIKGGDIAQIRRIADKFSPRTSFEDRKGWGTVRIDSLSNVTISTLAQDDQTMPNVVGMGLKDALFLLESRGLRVSFSGRGSVQYQSIAPGTRISRGGAVTITLK</sequence>
<dbReference type="EMBL" id="ABFK02000017">
    <property type="protein sequence ID" value="EDS04068.1"/>
    <property type="molecule type" value="Genomic_DNA"/>
</dbReference>
<proteinExistence type="predicted"/>
<comment type="caution">
    <text evidence="6">The sequence shown here is derived from an EMBL/GenBank/DDBJ whole genome shotgun (WGS) entry which is preliminary data.</text>
</comment>
<keyword evidence="2" id="KW-0645">Protease</keyword>
<dbReference type="SUPFAM" id="SSF56519">
    <property type="entry name" value="Penicillin binding protein dimerisation domain"/>
    <property type="match status" value="1"/>
</dbReference>
<evidence type="ECO:0000256" key="3">
    <source>
        <dbReference type="ARBA" id="ARBA00023136"/>
    </source>
</evidence>
<gene>
    <name evidence="6" type="ORF">ALIPUT_01131</name>
</gene>
<dbReference type="InterPro" id="IPR001460">
    <property type="entry name" value="PCN-bd_Tpept"/>
</dbReference>
<dbReference type="Gene3D" id="3.30.450.330">
    <property type="match status" value="1"/>
</dbReference>
<dbReference type="InterPro" id="IPR005543">
    <property type="entry name" value="PASTA_dom"/>
</dbReference>
<dbReference type="SUPFAM" id="SSF54184">
    <property type="entry name" value="Penicillin-binding protein 2x (pbp-2x), c-terminal domain"/>
    <property type="match status" value="1"/>
</dbReference>
<dbReference type="InterPro" id="IPR005311">
    <property type="entry name" value="PBP_dimer"/>
</dbReference>
<keyword evidence="2" id="KW-0121">Carboxypeptidase</keyword>
<dbReference type="CDD" id="cd06575">
    <property type="entry name" value="PASTA_Pbp2x-like_2"/>
    <property type="match status" value="1"/>
</dbReference>
<evidence type="ECO:0000256" key="2">
    <source>
        <dbReference type="ARBA" id="ARBA00022645"/>
    </source>
</evidence>
<evidence type="ECO:0000259" key="5">
    <source>
        <dbReference type="PROSITE" id="PS51178"/>
    </source>
</evidence>
<keyword evidence="3 4" id="KW-0472">Membrane</keyword>
<dbReference type="GO" id="GO:0005886">
    <property type="term" value="C:plasma membrane"/>
    <property type="evidence" value="ECO:0007669"/>
    <property type="project" value="TreeGrafter"/>
</dbReference>
<dbReference type="InterPro" id="IPR012338">
    <property type="entry name" value="Beta-lactam/transpept-like"/>
</dbReference>
<evidence type="ECO:0000313" key="7">
    <source>
        <dbReference type="Proteomes" id="UP000005819"/>
    </source>
</evidence>